<evidence type="ECO:0000313" key="7">
    <source>
        <dbReference type="EMBL" id="MBM6574773.1"/>
    </source>
</evidence>
<evidence type="ECO:0000256" key="5">
    <source>
        <dbReference type="SAM" id="SignalP"/>
    </source>
</evidence>
<feature type="domain" description="OmpA-like" evidence="6">
    <location>
        <begin position="95"/>
        <end position="210"/>
    </location>
</feature>
<dbReference type="PRINTS" id="PR01021">
    <property type="entry name" value="OMPADOMAIN"/>
</dbReference>
<keyword evidence="8" id="KW-1185">Reference proteome</keyword>
<sequence>MRASTMIVTMTAATLFAAGADAQQAKNTPDEIICAVTNTCDAPPPPVNGKIKVGDEKAFSLARPSGARPAAAPVAATVRAEAPVRRRPVATRQPARRSGSGLDMLVTFNMGSADMTPQAKAEARAFAAAMKSPQLAPMRFAIEGHTDAVGNREFNRDLSQRRAQSVVDYLVTQGVEAQRLDARGFGFDKPKPGLTPRAAGNRRVEFVREG</sequence>
<dbReference type="Pfam" id="PF00691">
    <property type="entry name" value="OmpA"/>
    <property type="match status" value="1"/>
</dbReference>
<organism evidence="7 8">
    <name type="scientific">Sphingomonas longa</name>
    <dbReference type="NCBI Taxonomy" id="2778730"/>
    <lineage>
        <taxon>Bacteria</taxon>
        <taxon>Pseudomonadati</taxon>
        <taxon>Pseudomonadota</taxon>
        <taxon>Alphaproteobacteria</taxon>
        <taxon>Sphingomonadales</taxon>
        <taxon>Sphingomonadaceae</taxon>
        <taxon>Sphingomonas</taxon>
    </lineage>
</organism>
<feature type="signal peptide" evidence="5">
    <location>
        <begin position="1"/>
        <end position="22"/>
    </location>
</feature>
<dbReference type="Proteomes" id="UP000763641">
    <property type="component" value="Unassembled WGS sequence"/>
</dbReference>
<accession>A0ABS2D2I8</accession>
<evidence type="ECO:0000256" key="3">
    <source>
        <dbReference type="ARBA" id="ARBA00023237"/>
    </source>
</evidence>
<evidence type="ECO:0000259" key="6">
    <source>
        <dbReference type="PROSITE" id="PS51123"/>
    </source>
</evidence>
<proteinExistence type="predicted"/>
<evidence type="ECO:0000256" key="1">
    <source>
        <dbReference type="ARBA" id="ARBA00004442"/>
    </source>
</evidence>
<dbReference type="PANTHER" id="PTHR30329:SF21">
    <property type="entry name" value="LIPOPROTEIN YIAD-RELATED"/>
    <property type="match status" value="1"/>
</dbReference>
<dbReference type="PANTHER" id="PTHR30329">
    <property type="entry name" value="STATOR ELEMENT OF FLAGELLAR MOTOR COMPLEX"/>
    <property type="match status" value="1"/>
</dbReference>
<keyword evidence="5" id="KW-0732">Signal</keyword>
<dbReference type="PROSITE" id="PS51123">
    <property type="entry name" value="OMPA_2"/>
    <property type="match status" value="1"/>
</dbReference>
<evidence type="ECO:0000256" key="2">
    <source>
        <dbReference type="ARBA" id="ARBA00023136"/>
    </source>
</evidence>
<dbReference type="EMBL" id="JAFEMC010000001">
    <property type="protein sequence ID" value="MBM6574773.1"/>
    <property type="molecule type" value="Genomic_DNA"/>
</dbReference>
<dbReference type="Gene3D" id="3.30.1330.60">
    <property type="entry name" value="OmpA-like domain"/>
    <property type="match status" value="1"/>
</dbReference>
<dbReference type="SUPFAM" id="SSF103088">
    <property type="entry name" value="OmpA-like"/>
    <property type="match status" value="1"/>
</dbReference>
<gene>
    <name evidence="7" type="ORF">ILT43_00180</name>
</gene>
<dbReference type="InterPro" id="IPR006664">
    <property type="entry name" value="OMP_bac"/>
</dbReference>
<dbReference type="PROSITE" id="PS01068">
    <property type="entry name" value="OMPA_1"/>
    <property type="match status" value="1"/>
</dbReference>
<keyword evidence="2 4" id="KW-0472">Membrane</keyword>
<feature type="chain" id="PRO_5047289775" evidence="5">
    <location>
        <begin position="23"/>
        <end position="210"/>
    </location>
</feature>
<keyword evidence="3" id="KW-0998">Cell outer membrane</keyword>
<comment type="caution">
    <text evidence="7">The sequence shown here is derived from an EMBL/GenBank/DDBJ whole genome shotgun (WGS) entry which is preliminary data.</text>
</comment>
<dbReference type="RefSeq" id="WP_204193019.1">
    <property type="nucleotide sequence ID" value="NZ_JAFEMC010000001.1"/>
</dbReference>
<dbReference type="CDD" id="cd07185">
    <property type="entry name" value="OmpA_C-like"/>
    <property type="match status" value="1"/>
</dbReference>
<dbReference type="InterPro" id="IPR036737">
    <property type="entry name" value="OmpA-like_sf"/>
</dbReference>
<name>A0ABS2D2I8_9SPHN</name>
<dbReference type="InterPro" id="IPR006665">
    <property type="entry name" value="OmpA-like"/>
</dbReference>
<protein>
    <submittedName>
        <fullName evidence="7">OmpA family protein</fullName>
    </submittedName>
</protein>
<comment type="subcellular location">
    <subcellularLocation>
        <location evidence="1">Cell outer membrane</location>
    </subcellularLocation>
</comment>
<reference evidence="7 8" key="1">
    <citation type="submission" date="2020-12" db="EMBL/GenBank/DDBJ databases">
        <title>Sphingomonas sp.</title>
        <authorList>
            <person name="Kim M.K."/>
        </authorList>
    </citation>
    <scope>NUCLEOTIDE SEQUENCE [LARGE SCALE GENOMIC DNA]</scope>
    <source>
        <strain evidence="7 8">BT552</strain>
    </source>
</reference>
<evidence type="ECO:0000313" key="8">
    <source>
        <dbReference type="Proteomes" id="UP000763641"/>
    </source>
</evidence>
<dbReference type="InterPro" id="IPR006690">
    <property type="entry name" value="OMPA-like_CS"/>
</dbReference>
<dbReference type="InterPro" id="IPR050330">
    <property type="entry name" value="Bact_OuterMem_StrucFunc"/>
</dbReference>
<evidence type="ECO:0000256" key="4">
    <source>
        <dbReference type="PROSITE-ProRule" id="PRU00473"/>
    </source>
</evidence>